<comment type="caution">
    <text evidence="5">The sequence shown here is derived from an EMBL/GenBank/DDBJ whole genome shotgun (WGS) entry which is preliminary data.</text>
</comment>
<dbReference type="Gene3D" id="3.90.190.10">
    <property type="entry name" value="Protein tyrosine phosphatase superfamily"/>
    <property type="match status" value="1"/>
</dbReference>
<evidence type="ECO:0000313" key="5">
    <source>
        <dbReference type="EMBL" id="CAI9927998.1"/>
    </source>
</evidence>
<dbReference type="PROSITE" id="PS00383">
    <property type="entry name" value="TYR_PHOSPHATASE_1"/>
    <property type="match status" value="1"/>
</dbReference>
<name>A0AA86NXS6_9EUKA</name>
<evidence type="ECO:0000259" key="4">
    <source>
        <dbReference type="PROSITE" id="PS51181"/>
    </source>
</evidence>
<reference evidence="5" key="1">
    <citation type="submission" date="2023-06" db="EMBL/GenBank/DDBJ databases">
        <authorList>
            <person name="Kurt Z."/>
        </authorList>
    </citation>
    <scope>NUCLEOTIDE SEQUENCE</scope>
</reference>
<dbReference type="InterPro" id="IPR029021">
    <property type="entry name" value="Prot-tyrosine_phosphatase-like"/>
</dbReference>
<evidence type="ECO:0000259" key="3">
    <source>
        <dbReference type="PROSITE" id="PS50056"/>
    </source>
</evidence>
<dbReference type="InterPro" id="IPR003595">
    <property type="entry name" value="Tyr_Pase_cat"/>
</dbReference>
<dbReference type="EMBL" id="CAXDID020000006">
    <property type="protein sequence ID" value="CAL5975682.1"/>
    <property type="molecule type" value="Genomic_DNA"/>
</dbReference>
<proteinExistence type="predicted"/>
<dbReference type="InterPro" id="IPR016130">
    <property type="entry name" value="Tyr_Pase_AS"/>
</dbReference>
<protein>
    <recommendedName>
        <fullName evidence="1">phosphatidylinositol-3,4,5-trisphosphate 3-phosphatase</fullName>
        <ecNumber evidence="1">3.1.3.67</ecNumber>
    </recommendedName>
</protein>
<dbReference type="PANTHER" id="PTHR12305:SF81">
    <property type="entry name" value="PHOSPHATIDYLINOSITOL 3,4,5-TRISPHOSPHATE 3-PHOSPHATASE AND DUAL-SPECIFICITY PROTEIN PHOSPHATASE PTEN"/>
    <property type="match status" value="1"/>
</dbReference>
<evidence type="ECO:0000313" key="6">
    <source>
        <dbReference type="EMBL" id="CAL5975682.1"/>
    </source>
</evidence>
<dbReference type="AlphaFoldDB" id="A0AA86NXS6"/>
<organism evidence="5">
    <name type="scientific">Hexamita inflata</name>
    <dbReference type="NCBI Taxonomy" id="28002"/>
    <lineage>
        <taxon>Eukaryota</taxon>
        <taxon>Metamonada</taxon>
        <taxon>Diplomonadida</taxon>
        <taxon>Hexamitidae</taxon>
        <taxon>Hexamitinae</taxon>
        <taxon>Hexamita</taxon>
    </lineage>
</organism>
<dbReference type="EMBL" id="CATOUU010000386">
    <property type="protein sequence ID" value="CAI9927998.1"/>
    <property type="molecule type" value="Genomic_DNA"/>
</dbReference>
<keyword evidence="7" id="KW-1185">Reference proteome</keyword>
<evidence type="ECO:0000256" key="2">
    <source>
        <dbReference type="ARBA" id="ARBA00022801"/>
    </source>
</evidence>
<dbReference type="SUPFAM" id="SSF52799">
    <property type="entry name" value="(Phosphotyrosine protein) phosphatases II"/>
    <property type="match status" value="1"/>
</dbReference>
<dbReference type="InterPro" id="IPR029023">
    <property type="entry name" value="Tensin_phosphatase"/>
</dbReference>
<dbReference type="EC" id="3.1.3.67" evidence="1"/>
<dbReference type="GO" id="GO:0016314">
    <property type="term" value="F:phosphatidylinositol-3,4,5-trisphosphate 3-phosphatase activity"/>
    <property type="evidence" value="ECO:0007669"/>
    <property type="project" value="UniProtKB-EC"/>
</dbReference>
<dbReference type="Proteomes" id="UP001642409">
    <property type="component" value="Unassembled WGS sequence"/>
</dbReference>
<dbReference type="Pfam" id="PF22785">
    <property type="entry name" value="Tc-R-P"/>
    <property type="match status" value="1"/>
</dbReference>
<dbReference type="PROSITE" id="PS51181">
    <property type="entry name" value="PPASE_TENSIN"/>
    <property type="match status" value="1"/>
</dbReference>
<sequence>MSCFRHCTSGKRKRYIDQKYDLDLSFITPTIIASGCPVFGAESCFRNPAHQMESFLNERFSCNYFVFNLCSEENRWYSGLFGDRVFHYPHPDHYAPPIELVVQFVQKAAWILDQPNHPAIVVHCKAGKGRSGLMICCLLLYLAHVNGVALTVEDALGLFAKERGRRVKFPSQIRVITLYQKLLKAQVNSLEPVQPTLITKSIKKLTVYSHLNHYLTVKVLCSKGVFDCKTALKLARYSVFAEENCDFRTTLKQFEVQSNHPKEVELEIFGEVLVEIYSKKELAARIQFFVGEEAIVFKKSDFDAPKSIVGLRME</sequence>
<gene>
    <name evidence="5" type="ORF">HINF_LOCUS15643</name>
    <name evidence="6" type="ORF">HINF_LOCUS3454</name>
</gene>
<evidence type="ECO:0000256" key="1">
    <source>
        <dbReference type="ARBA" id="ARBA00013015"/>
    </source>
</evidence>
<keyword evidence="2" id="KW-0378">Hydrolase</keyword>
<dbReference type="PANTHER" id="PTHR12305">
    <property type="entry name" value="PHOSPHATASE WITH HOMOLOGY TO TENSIN"/>
    <property type="match status" value="1"/>
</dbReference>
<dbReference type="GO" id="GO:0005829">
    <property type="term" value="C:cytosol"/>
    <property type="evidence" value="ECO:0007669"/>
    <property type="project" value="TreeGrafter"/>
</dbReference>
<accession>A0AA86NXS6</accession>
<reference evidence="6 7" key="2">
    <citation type="submission" date="2024-07" db="EMBL/GenBank/DDBJ databases">
        <authorList>
            <person name="Akdeniz Z."/>
        </authorList>
    </citation>
    <scope>NUCLEOTIDE SEQUENCE [LARGE SCALE GENOMIC DNA]</scope>
</reference>
<feature type="domain" description="Tyrosine specific protein phosphatases" evidence="3">
    <location>
        <begin position="102"/>
        <end position="174"/>
    </location>
</feature>
<evidence type="ECO:0000313" key="7">
    <source>
        <dbReference type="Proteomes" id="UP001642409"/>
    </source>
</evidence>
<dbReference type="PROSITE" id="PS50056">
    <property type="entry name" value="TYR_PHOSPHATASE_2"/>
    <property type="match status" value="1"/>
</dbReference>
<dbReference type="InterPro" id="IPR000387">
    <property type="entry name" value="Tyr_Pase_dom"/>
</dbReference>
<dbReference type="SMART" id="SM00404">
    <property type="entry name" value="PTPc_motif"/>
    <property type="match status" value="1"/>
</dbReference>
<feature type="domain" description="Phosphatase tensin-type" evidence="4">
    <location>
        <begin position="13"/>
        <end position="186"/>
    </location>
</feature>
<dbReference type="InterPro" id="IPR051281">
    <property type="entry name" value="Dual-spec_lipid-protein_phosph"/>
</dbReference>